<feature type="domain" description="NmrA-like" evidence="3">
    <location>
        <begin position="5"/>
        <end position="308"/>
    </location>
</feature>
<feature type="domain" description="NAD(P)-binding" evidence="4">
    <location>
        <begin position="621"/>
        <end position="713"/>
    </location>
</feature>
<dbReference type="EMBL" id="JAGKQM010000016">
    <property type="protein sequence ID" value="KAH0875935.1"/>
    <property type="molecule type" value="Genomic_DNA"/>
</dbReference>
<dbReference type="Gene3D" id="3.90.25.10">
    <property type="entry name" value="UDP-galactose 4-epimerase, domain 1"/>
    <property type="match status" value="3"/>
</dbReference>
<evidence type="ECO:0000259" key="3">
    <source>
        <dbReference type="Pfam" id="PF05368"/>
    </source>
</evidence>
<evidence type="ECO:0000256" key="2">
    <source>
        <dbReference type="ARBA" id="ARBA00023002"/>
    </source>
</evidence>
<evidence type="ECO:0000259" key="4">
    <source>
        <dbReference type="Pfam" id="PF13460"/>
    </source>
</evidence>
<evidence type="ECO:0000313" key="6">
    <source>
        <dbReference type="Proteomes" id="UP000824890"/>
    </source>
</evidence>
<dbReference type="Gene3D" id="3.40.50.720">
    <property type="entry name" value="NAD(P)-binding Rossmann-like Domain"/>
    <property type="match status" value="3"/>
</dbReference>
<sequence>MATEQSKILVIGGTGYIGKFIVEGSAKSGHQTFALVRESSLSDPVKGKIVQNFKDLGVTILYGDLSDKESLVKAIQHVDAVISTVGLSQLMNQINIISAIKESGKHIKRFLPSEFGNDVDRTVAIGPAKSEFAMKAEIRRVVEAEGVPYTYVINNCFNGYFLATLAQCETRLTSPPRDKVTIYGDGNAKAILNKEEDIAAYTMRAVDDPRTLNKTVYINPPKNIVSQNDVVALWESKIGTTLEKTYVSEEELLKKIPQSPHPLDLLLALNHAIFVKGDQTWFTIEPSFGVEASQLYPDVKYISVDEYLNQNMATEKSKILVIGGTGYIGKFIVAESAKSGHQTFALVREASLSDPVKSKTVQNFKDLGVTILQGDVNDHESLVKAIKQVDVVISSIGSMQILDQTKIISAIKEAGNVKRFLPSEFGTDVDRTSAVEPAKSAFAVKIQIRRAIEAAGVPYTYVVNNCFAGYYLPTLVQFEPGLTSPPRDRVTILGDGNAKAVINKEEDIAAYTIKTVDDPRTLNKILYINPPKNTLSMNEMVSLWETKISKSLEKTHIPEEQVLKLIQESPVPINVLLAINHSVFVKGDQTNFTIEPSFGLEASQIYPDVKYTSIEEVLVIGGTGFTGKFMVEGSVKAGNPTFALVREASLSDPVKAKTVQRFKDLGVTILHGDLNDHESLVKAMKQVDVVISTVGRVQLLDQTKIISAIKEAGNVKVGLRLKPFTYPFAHIVSKMDLLLQRFLPSEFGTDVDKTGAVEPAKSLVFGAKRRIRRAVEAEGIPYTYVVNNCAAGLYLRTLVQFQPGLTSPPRDKVTILGDGNAKVVFNKEGDVAAYMIRAVDDPRTLNKTLYISPPKNTLSMNELVALWEKKIGKSLEKTYLSEEQVLKTIQVSPVVPATILLSINHSVFVKGDQTNFTIEPTLGVEACELYPDVKYTSIEEYLSHFA</sequence>
<name>A0ABQ7Z757_BRANA</name>
<evidence type="ECO:0008006" key="7">
    <source>
        <dbReference type="Google" id="ProtNLM"/>
    </source>
</evidence>
<reference evidence="5 6" key="1">
    <citation type="submission" date="2021-05" db="EMBL/GenBank/DDBJ databases">
        <title>Genome Assembly of Synthetic Allotetraploid Brassica napus Reveals Homoeologous Exchanges between Subgenomes.</title>
        <authorList>
            <person name="Davis J.T."/>
        </authorList>
    </citation>
    <scope>NUCLEOTIDE SEQUENCE [LARGE SCALE GENOMIC DNA]</scope>
    <source>
        <strain evidence="6">cv. Da-Ae</strain>
        <tissue evidence="5">Seedling</tissue>
    </source>
</reference>
<accession>A0ABQ7Z757</accession>
<dbReference type="CDD" id="cd05259">
    <property type="entry name" value="PCBER_SDR_a"/>
    <property type="match status" value="3"/>
</dbReference>
<dbReference type="PANTHER" id="PTHR43349">
    <property type="entry name" value="PINORESINOL REDUCTASE-RELATED"/>
    <property type="match status" value="1"/>
</dbReference>
<feature type="domain" description="NmrA-like" evidence="3">
    <location>
        <begin position="315"/>
        <end position="617"/>
    </location>
</feature>
<dbReference type="InterPro" id="IPR036291">
    <property type="entry name" value="NAD(P)-bd_dom_sf"/>
</dbReference>
<dbReference type="Proteomes" id="UP000824890">
    <property type="component" value="Unassembled WGS sequence"/>
</dbReference>
<dbReference type="Pfam" id="PF13460">
    <property type="entry name" value="NAD_binding_10"/>
    <property type="match status" value="1"/>
</dbReference>
<protein>
    <recommendedName>
        <fullName evidence="7">NmrA-like domain-containing protein</fullName>
    </recommendedName>
</protein>
<keyword evidence="1" id="KW-0521">NADP</keyword>
<keyword evidence="6" id="KW-1185">Reference proteome</keyword>
<dbReference type="InterPro" id="IPR016040">
    <property type="entry name" value="NAD(P)-bd_dom"/>
</dbReference>
<comment type="caution">
    <text evidence="5">The sequence shown here is derived from an EMBL/GenBank/DDBJ whole genome shotgun (WGS) entry which is preliminary data.</text>
</comment>
<feature type="domain" description="NmrA-like" evidence="3">
    <location>
        <begin position="740"/>
        <end position="942"/>
    </location>
</feature>
<organism evidence="5 6">
    <name type="scientific">Brassica napus</name>
    <name type="common">Rape</name>
    <dbReference type="NCBI Taxonomy" id="3708"/>
    <lineage>
        <taxon>Eukaryota</taxon>
        <taxon>Viridiplantae</taxon>
        <taxon>Streptophyta</taxon>
        <taxon>Embryophyta</taxon>
        <taxon>Tracheophyta</taxon>
        <taxon>Spermatophyta</taxon>
        <taxon>Magnoliopsida</taxon>
        <taxon>eudicotyledons</taxon>
        <taxon>Gunneridae</taxon>
        <taxon>Pentapetalae</taxon>
        <taxon>rosids</taxon>
        <taxon>malvids</taxon>
        <taxon>Brassicales</taxon>
        <taxon>Brassicaceae</taxon>
        <taxon>Brassiceae</taxon>
        <taxon>Brassica</taxon>
    </lineage>
</organism>
<keyword evidence="2" id="KW-0560">Oxidoreductase</keyword>
<gene>
    <name evidence="5" type="ORF">HID58_073297</name>
</gene>
<evidence type="ECO:0000313" key="5">
    <source>
        <dbReference type="EMBL" id="KAH0875935.1"/>
    </source>
</evidence>
<dbReference type="Pfam" id="PF05368">
    <property type="entry name" value="NmrA"/>
    <property type="match status" value="3"/>
</dbReference>
<proteinExistence type="predicted"/>
<evidence type="ECO:0000256" key="1">
    <source>
        <dbReference type="ARBA" id="ARBA00022857"/>
    </source>
</evidence>
<dbReference type="PANTHER" id="PTHR43349:SF93">
    <property type="entry name" value="ISOFLAVONE REDUCTASE HOMOLOG P3-RELATED"/>
    <property type="match status" value="1"/>
</dbReference>
<dbReference type="InterPro" id="IPR050608">
    <property type="entry name" value="NmrA-type/Isoflavone_red_sf"/>
</dbReference>
<dbReference type="InterPro" id="IPR045312">
    <property type="entry name" value="PCBER-like"/>
</dbReference>
<dbReference type="SUPFAM" id="SSF51735">
    <property type="entry name" value="NAD(P)-binding Rossmann-fold domains"/>
    <property type="match status" value="3"/>
</dbReference>
<dbReference type="InterPro" id="IPR008030">
    <property type="entry name" value="NmrA-like"/>
</dbReference>